<dbReference type="EMBL" id="GGEC01005287">
    <property type="protein sequence ID" value="MBW85770.1"/>
    <property type="molecule type" value="Transcribed_RNA"/>
</dbReference>
<protein>
    <submittedName>
        <fullName evidence="1">Uncharacterized protein</fullName>
    </submittedName>
</protein>
<proteinExistence type="predicted"/>
<reference evidence="1" key="1">
    <citation type="submission" date="2018-02" db="EMBL/GenBank/DDBJ databases">
        <title>Rhizophora mucronata_Transcriptome.</title>
        <authorList>
            <person name="Meera S.P."/>
            <person name="Sreeshan A."/>
            <person name="Augustine A."/>
        </authorList>
    </citation>
    <scope>NUCLEOTIDE SEQUENCE</scope>
    <source>
        <tissue evidence="1">Leaf</tissue>
    </source>
</reference>
<evidence type="ECO:0000313" key="1">
    <source>
        <dbReference type="EMBL" id="MBW85770.1"/>
    </source>
</evidence>
<dbReference type="AlphaFoldDB" id="A0A2P2IX26"/>
<accession>A0A2P2IX26</accession>
<sequence length="46" mass="5252">MYAMLSFYINWVYLITSLVPPHSTSFLLGRCNMLTCGKQVQVAEPK</sequence>
<name>A0A2P2IX26_RHIMU</name>
<organism evidence="1">
    <name type="scientific">Rhizophora mucronata</name>
    <name type="common">Asiatic mangrove</name>
    <dbReference type="NCBI Taxonomy" id="61149"/>
    <lineage>
        <taxon>Eukaryota</taxon>
        <taxon>Viridiplantae</taxon>
        <taxon>Streptophyta</taxon>
        <taxon>Embryophyta</taxon>
        <taxon>Tracheophyta</taxon>
        <taxon>Spermatophyta</taxon>
        <taxon>Magnoliopsida</taxon>
        <taxon>eudicotyledons</taxon>
        <taxon>Gunneridae</taxon>
        <taxon>Pentapetalae</taxon>
        <taxon>rosids</taxon>
        <taxon>fabids</taxon>
        <taxon>Malpighiales</taxon>
        <taxon>Rhizophoraceae</taxon>
        <taxon>Rhizophora</taxon>
    </lineage>
</organism>